<dbReference type="InterPro" id="IPR013497">
    <property type="entry name" value="Topo_IA_cen"/>
</dbReference>
<evidence type="ECO:0000256" key="2">
    <source>
        <dbReference type="ARBA" id="ARBA00009446"/>
    </source>
</evidence>
<dbReference type="Pfam" id="PF01751">
    <property type="entry name" value="Toprim"/>
    <property type="match status" value="1"/>
</dbReference>
<dbReference type="Pfam" id="PF01131">
    <property type="entry name" value="Topoisom_bac"/>
    <property type="match status" value="1"/>
</dbReference>
<evidence type="ECO:0000256" key="6">
    <source>
        <dbReference type="ARBA" id="ARBA00022771"/>
    </source>
</evidence>
<evidence type="ECO:0000259" key="17">
    <source>
        <dbReference type="PROSITE" id="PS52039"/>
    </source>
</evidence>
<keyword evidence="6" id="KW-0863">Zinc-finger</keyword>
<accession>A0A921NRH2</accession>
<evidence type="ECO:0000313" key="18">
    <source>
        <dbReference type="EMBL" id="HJH22690.1"/>
    </source>
</evidence>
<dbReference type="Gene3D" id="1.10.460.10">
    <property type="entry name" value="Topoisomerase I, domain 2"/>
    <property type="match status" value="1"/>
</dbReference>
<dbReference type="Gene3D" id="2.70.20.10">
    <property type="entry name" value="Topoisomerase I, domain 3"/>
    <property type="match status" value="1"/>
</dbReference>
<dbReference type="InterPro" id="IPR013826">
    <property type="entry name" value="Topo_IA_cen_sub3"/>
</dbReference>
<evidence type="ECO:0000259" key="16">
    <source>
        <dbReference type="PROSITE" id="PS50880"/>
    </source>
</evidence>
<dbReference type="Pfam" id="PF01396">
    <property type="entry name" value="Zn_ribbon_Top1"/>
    <property type="match status" value="1"/>
</dbReference>
<keyword evidence="4" id="KW-0479">Metal-binding</keyword>
<dbReference type="FunFam" id="1.10.290.10:FF:000004">
    <property type="entry name" value="DNA topoisomerase 3"/>
    <property type="match status" value="1"/>
</dbReference>
<dbReference type="SUPFAM" id="SSF57783">
    <property type="entry name" value="Zinc beta-ribbon"/>
    <property type="match status" value="1"/>
</dbReference>
<dbReference type="GO" id="GO:0043597">
    <property type="term" value="C:cytoplasmic replication fork"/>
    <property type="evidence" value="ECO:0007669"/>
    <property type="project" value="TreeGrafter"/>
</dbReference>
<keyword evidence="9" id="KW-0799">Topoisomerase</keyword>
<evidence type="ECO:0000256" key="11">
    <source>
        <dbReference type="ARBA" id="ARBA00023235"/>
    </source>
</evidence>
<dbReference type="GO" id="GO:0006310">
    <property type="term" value="P:DNA recombination"/>
    <property type="evidence" value="ECO:0007669"/>
    <property type="project" value="TreeGrafter"/>
</dbReference>
<dbReference type="InterPro" id="IPR003601">
    <property type="entry name" value="Topo_IA_2"/>
</dbReference>
<dbReference type="PANTHER" id="PTHR11390">
    <property type="entry name" value="PROKARYOTIC DNA TOPOISOMERASE"/>
    <property type="match status" value="1"/>
</dbReference>
<feature type="domain" description="Toprim" evidence="16">
    <location>
        <begin position="1"/>
        <end position="132"/>
    </location>
</feature>
<dbReference type="PRINTS" id="PR00417">
    <property type="entry name" value="PRTPISMRASEI"/>
</dbReference>
<dbReference type="NCBIfam" id="TIGR01056">
    <property type="entry name" value="topB"/>
    <property type="match status" value="1"/>
</dbReference>
<keyword evidence="7" id="KW-0862">Zinc</keyword>
<evidence type="ECO:0000313" key="19">
    <source>
        <dbReference type="Proteomes" id="UP000752172"/>
    </source>
</evidence>
<sequence length="655" mass="72388">MRLFLCEKPSQGRDIAKVLGATRRGDGCLTGTETTVTWCIGHLLETAPPEAYGAQYKNWSLDHLPIIPEQWQVEVKPKTAAQFKVIKRLFSEASSVVIATDADREGEMIARELLELCKYRGPVQRLWLSALNEASIHKALSSLKSGQETLPLYYSALARSRADWLIGMNLSRLFTLLGRRAGYDGVLSVGRVQTPTLRLVVDRDRTIASFVSVPYWEVEVHLSSMGQPFIASWLPPSSERDEAGRCLQQTLARQTVQAISSGKTATVLSLQTEHSREPPPLPFDLSTLQEVCSRKLGLGVQETLNIAQALYETHKATTYPRSDCRYLPESMFNEAPAVFDALLKTDPALQPAFGRLDRSLRSRVWNDAKVTAHHAIIPTTEPANLVRMSEQERHVYELIRSHYLAQFLPHHELDRTQVELECGEERLTAVGKQILVQGWKGLLSENTEEDEPSHKSQVLPVLQQGTQCAVNDVELKSMRTAAPKPLTEGDLIKAMKNVAKLVNDPRLKQKLRDTTGIGTEATRAGIIKGLIDRGYLLKKKRALMASATAHTLIEAVPAAIADPGMTAIWEQALDEIEVGRLTLDAFVAKQASWIAQLVARCGAISLALPVDAGPACPICNASMLRRKGKTGPFWSCSQYPNCKGTVPISTGTRRP</sequence>
<evidence type="ECO:0000256" key="14">
    <source>
        <dbReference type="ARBA" id="ARBA00032235"/>
    </source>
</evidence>
<dbReference type="AlphaFoldDB" id="A0A921NRH2"/>
<dbReference type="EC" id="5.6.2.1" evidence="3"/>
<evidence type="ECO:0000256" key="9">
    <source>
        <dbReference type="ARBA" id="ARBA00023029"/>
    </source>
</evidence>
<organism evidence="18 19">
    <name type="scientific">Pseudomonas lactis</name>
    <dbReference type="NCBI Taxonomy" id="1615674"/>
    <lineage>
        <taxon>Bacteria</taxon>
        <taxon>Pseudomonadati</taxon>
        <taxon>Pseudomonadota</taxon>
        <taxon>Gammaproteobacteria</taxon>
        <taxon>Pseudomonadales</taxon>
        <taxon>Pseudomonadaceae</taxon>
        <taxon>Pseudomonas</taxon>
    </lineage>
</organism>
<dbReference type="Proteomes" id="UP000752172">
    <property type="component" value="Unassembled WGS sequence"/>
</dbReference>
<feature type="domain" description="Topo IA-type catalytic" evidence="17">
    <location>
        <begin position="149"/>
        <end position="598"/>
    </location>
</feature>
<proteinExistence type="inferred from homology"/>
<dbReference type="NCBIfam" id="NF005829">
    <property type="entry name" value="PRK07726.1"/>
    <property type="match status" value="1"/>
</dbReference>
<dbReference type="PROSITE" id="PS52039">
    <property type="entry name" value="TOPO_IA_2"/>
    <property type="match status" value="1"/>
</dbReference>
<protein>
    <recommendedName>
        <fullName evidence="3">DNA topoisomerase</fullName>
        <ecNumber evidence="3">5.6.2.1</ecNumber>
    </recommendedName>
    <alternativeName>
        <fullName evidence="15">Omega-protein</fullName>
    </alternativeName>
    <alternativeName>
        <fullName evidence="14">Relaxing enzyme</fullName>
    </alternativeName>
    <alternativeName>
        <fullName evidence="12">Swivelase</fullName>
    </alternativeName>
    <alternativeName>
        <fullName evidence="13">Untwisting enzyme</fullName>
    </alternativeName>
</protein>
<gene>
    <name evidence="18" type="ORF">K8W20_28850</name>
</gene>
<dbReference type="InterPro" id="IPR023405">
    <property type="entry name" value="Topo_IA_core_domain"/>
</dbReference>
<dbReference type="InterPro" id="IPR023406">
    <property type="entry name" value="Topo_IA_AS"/>
</dbReference>
<evidence type="ECO:0000256" key="1">
    <source>
        <dbReference type="ARBA" id="ARBA00000213"/>
    </source>
</evidence>
<keyword evidence="10" id="KW-0238">DNA-binding</keyword>
<evidence type="ECO:0000256" key="15">
    <source>
        <dbReference type="ARBA" id="ARBA00032877"/>
    </source>
</evidence>
<dbReference type="RefSeq" id="WP_133076200.1">
    <property type="nucleotide sequence ID" value="NZ_DYTS01000485.1"/>
</dbReference>
<dbReference type="InterPro" id="IPR000380">
    <property type="entry name" value="Topo_IA"/>
</dbReference>
<dbReference type="SUPFAM" id="SSF56712">
    <property type="entry name" value="Prokaryotic type I DNA topoisomerase"/>
    <property type="match status" value="1"/>
</dbReference>
<reference evidence="18" key="1">
    <citation type="journal article" date="2021" name="PeerJ">
        <title>Extensive microbial diversity within the chicken gut microbiome revealed by metagenomics and culture.</title>
        <authorList>
            <person name="Gilroy R."/>
            <person name="Ravi A."/>
            <person name="Getino M."/>
            <person name="Pursley I."/>
            <person name="Horton D.L."/>
            <person name="Alikhan N.F."/>
            <person name="Baker D."/>
            <person name="Gharbi K."/>
            <person name="Hall N."/>
            <person name="Watson M."/>
            <person name="Adriaenssens E.M."/>
            <person name="Foster-Nyarko E."/>
            <person name="Jarju S."/>
            <person name="Secka A."/>
            <person name="Antonio M."/>
            <person name="Oren A."/>
            <person name="Chaudhuri R.R."/>
            <person name="La Ragione R."/>
            <person name="Hildebrand F."/>
            <person name="Pallen M.J."/>
        </authorList>
    </citation>
    <scope>NUCLEOTIDE SEQUENCE</scope>
    <source>
        <strain evidence="18">ChiSjej2B20-17149</strain>
    </source>
</reference>
<dbReference type="InterPro" id="IPR013498">
    <property type="entry name" value="Topo_IA_Znf"/>
</dbReference>
<dbReference type="Gene3D" id="1.10.290.10">
    <property type="entry name" value="Topoisomerase I, domain 4"/>
    <property type="match status" value="1"/>
</dbReference>
<dbReference type="FunFam" id="3.40.50.140:FF:000004">
    <property type="entry name" value="DNA topoisomerase 3"/>
    <property type="match status" value="1"/>
</dbReference>
<dbReference type="InterPro" id="IPR003602">
    <property type="entry name" value="Topo_IA_DNA-bd_dom"/>
</dbReference>
<dbReference type="PANTHER" id="PTHR11390:SF21">
    <property type="entry name" value="DNA TOPOISOMERASE 3-ALPHA"/>
    <property type="match status" value="1"/>
</dbReference>
<evidence type="ECO:0000256" key="10">
    <source>
        <dbReference type="ARBA" id="ARBA00023125"/>
    </source>
</evidence>
<dbReference type="SMART" id="SM00436">
    <property type="entry name" value="TOP1Bc"/>
    <property type="match status" value="1"/>
</dbReference>
<evidence type="ECO:0000256" key="13">
    <source>
        <dbReference type="ARBA" id="ARBA00031985"/>
    </source>
</evidence>
<dbReference type="GO" id="GO:0006281">
    <property type="term" value="P:DNA repair"/>
    <property type="evidence" value="ECO:0007669"/>
    <property type="project" value="TreeGrafter"/>
</dbReference>
<dbReference type="CDD" id="cd03362">
    <property type="entry name" value="TOPRIM_TopoIA_TopoIII"/>
    <property type="match status" value="1"/>
</dbReference>
<keyword evidence="11" id="KW-0413">Isomerase</keyword>
<dbReference type="GO" id="GO:0006265">
    <property type="term" value="P:DNA topological change"/>
    <property type="evidence" value="ECO:0007669"/>
    <property type="project" value="InterPro"/>
</dbReference>
<comment type="caution">
    <text evidence="18">The sequence shown here is derived from an EMBL/GenBank/DDBJ whole genome shotgun (WGS) entry which is preliminary data.</text>
</comment>
<dbReference type="PROSITE" id="PS00396">
    <property type="entry name" value="TOPO_IA_1"/>
    <property type="match status" value="1"/>
</dbReference>
<dbReference type="Gene3D" id="3.30.65.10">
    <property type="entry name" value="Bacterial Topoisomerase I, domain 1"/>
    <property type="match status" value="1"/>
</dbReference>
<dbReference type="SMART" id="SM00437">
    <property type="entry name" value="TOP1Ac"/>
    <property type="match status" value="1"/>
</dbReference>
<evidence type="ECO:0000256" key="3">
    <source>
        <dbReference type="ARBA" id="ARBA00012891"/>
    </source>
</evidence>
<reference evidence="18" key="2">
    <citation type="submission" date="2021-09" db="EMBL/GenBank/DDBJ databases">
        <authorList>
            <person name="Gilroy R."/>
        </authorList>
    </citation>
    <scope>NUCLEOTIDE SEQUENCE</scope>
    <source>
        <strain evidence="18">ChiSjej2B20-17149</strain>
    </source>
</reference>
<evidence type="ECO:0000256" key="5">
    <source>
        <dbReference type="ARBA" id="ARBA00022737"/>
    </source>
</evidence>
<name>A0A921NRH2_9PSED</name>
<dbReference type="InterPro" id="IPR006171">
    <property type="entry name" value="TOPRIM_dom"/>
</dbReference>
<evidence type="ECO:0000256" key="7">
    <source>
        <dbReference type="ARBA" id="ARBA00022833"/>
    </source>
</evidence>
<dbReference type="SMART" id="SM00493">
    <property type="entry name" value="TOPRIM"/>
    <property type="match status" value="1"/>
</dbReference>
<evidence type="ECO:0000256" key="12">
    <source>
        <dbReference type="ARBA" id="ARBA00030003"/>
    </source>
</evidence>
<dbReference type="GO" id="GO:0003677">
    <property type="term" value="F:DNA binding"/>
    <property type="evidence" value="ECO:0007669"/>
    <property type="project" value="UniProtKB-KW"/>
</dbReference>
<evidence type="ECO:0000256" key="4">
    <source>
        <dbReference type="ARBA" id="ARBA00022723"/>
    </source>
</evidence>
<dbReference type="InterPro" id="IPR013825">
    <property type="entry name" value="Topo_IA_cen_sub2"/>
</dbReference>
<dbReference type="Gene3D" id="3.40.50.140">
    <property type="match status" value="1"/>
</dbReference>
<keyword evidence="8" id="KW-0460">Magnesium</keyword>
<dbReference type="GO" id="GO:0008270">
    <property type="term" value="F:zinc ion binding"/>
    <property type="evidence" value="ECO:0007669"/>
    <property type="project" value="UniProtKB-KW"/>
</dbReference>
<dbReference type="InterPro" id="IPR005738">
    <property type="entry name" value="TopoIII"/>
</dbReference>
<dbReference type="GO" id="GO:0003917">
    <property type="term" value="F:DNA topoisomerase type I (single strand cut, ATP-independent) activity"/>
    <property type="evidence" value="ECO:0007669"/>
    <property type="project" value="UniProtKB-EC"/>
</dbReference>
<comment type="similarity">
    <text evidence="2">Belongs to the type IA topoisomerase family.</text>
</comment>
<keyword evidence="5" id="KW-0677">Repeat</keyword>
<dbReference type="CDD" id="cd00186">
    <property type="entry name" value="TOP1Ac"/>
    <property type="match status" value="1"/>
</dbReference>
<evidence type="ECO:0000256" key="8">
    <source>
        <dbReference type="ARBA" id="ARBA00022842"/>
    </source>
</evidence>
<comment type="catalytic activity">
    <reaction evidence="1">
        <text>ATP-independent breakage of single-stranded DNA, followed by passage and rejoining.</text>
        <dbReference type="EC" id="5.6.2.1"/>
    </reaction>
</comment>
<dbReference type="InterPro" id="IPR013824">
    <property type="entry name" value="Topo_IA_cen_sub1"/>
</dbReference>
<dbReference type="PROSITE" id="PS50880">
    <property type="entry name" value="TOPRIM"/>
    <property type="match status" value="1"/>
</dbReference>
<dbReference type="InterPro" id="IPR034144">
    <property type="entry name" value="TOPRIM_TopoIII"/>
</dbReference>
<dbReference type="EMBL" id="DYTS01000485">
    <property type="protein sequence ID" value="HJH22690.1"/>
    <property type="molecule type" value="Genomic_DNA"/>
</dbReference>